<dbReference type="GeneID" id="90040824"/>
<feature type="transmembrane region" description="Helical" evidence="1">
    <location>
        <begin position="30"/>
        <end position="50"/>
    </location>
</feature>
<evidence type="ECO:0008006" key="4">
    <source>
        <dbReference type="Google" id="ProtNLM"/>
    </source>
</evidence>
<feature type="transmembrane region" description="Helical" evidence="1">
    <location>
        <begin position="93"/>
        <end position="114"/>
    </location>
</feature>
<proteinExistence type="predicted"/>
<organism evidence="2 3">
    <name type="scientific">Myxozyma melibiosi</name>
    <dbReference type="NCBI Taxonomy" id="54550"/>
    <lineage>
        <taxon>Eukaryota</taxon>
        <taxon>Fungi</taxon>
        <taxon>Dikarya</taxon>
        <taxon>Ascomycota</taxon>
        <taxon>Saccharomycotina</taxon>
        <taxon>Lipomycetes</taxon>
        <taxon>Lipomycetales</taxon>
        <taxon>Lipomycetaceae</taxon>
        <taxon>Myxozyma</taxon>
    </lineage>
</organism>
<evidence type="ECO:0000313" key="3">
    <source>
        <dbReference type="Proteomes" id="UP001498771"/>
    </source>
</evidence>
<keyword evidence="1" id="KW-1133">Transmembrane helix</keyword>
<evidence type="ECO:0000313" key="2">
    <source>
        <dbReference type="EMBL" id="KAK7203513.1"/>
    </source>
</evidence>
<protein>
    <recommendedName>
        <fullName evidence="4">Chitin synthase export chaperone</fullName>
    </recommendedName>
</protein>
<keyword evidence="3" id="KW-1185">Reference proteome</keyword>
<keyword evidence="1" id="KW-0812">Transmembrane</keyword>
<reference evidence="2 3" key="1">
    <citation type="submission" date="2024-03" db="EMBL/GenBank/DDBJ databases">
        <title>Genome-scale model development and genomic sequencing of the oleaginous clade Lipomyces.</title>
        <authorList>
            <consortium name="Lawrence Berkeley National Laboratory"/>
            <person name="Czajka J.J."/>
            <person name="Han Y."/>
            <person name="Kim J."/>
            <person name="Mondo S.J."/>
            <person name="Hofstad B.A."/>
            <person name="Robles A."/>
            <person name="Haridas S."/>
            <person name="Riley R."/>
            <person name="LaButti K."/>
            <person name="Pangilinan J."/>
            <person name="Andreopoulos W."/>
            <person name="Lipzen A."/>
            <person name="Yan J."/>
            <person name="Wang M."/>
            <person name="Ng V."/>
            <person name="Grigoriev I.V."/>
            <person name="Spatafora J.W."/>
            <person name="Magnuson J.K."/>
            <person name="Baker S.E."/>
            <person name="Pomraning K.R."/>
        </authorList>
    </citation>
    <scope>NUCLEOTIDE SEQUENCE [LARGE SCALE GENOMIC DNA]</scope>
    <source>
        <strain evidence="2 3">Phaff 52-87</strain>
    </source>
</reference>
<gene>
    <name evidence="2" type="ORF">BZA70DRAFT_66567</name>
</gene>
<evidence type="ECO:0000256" key="1">
    <source>
        <dbReference type="SAM" id="Phobius"/>
    </source>
</evidence>
<accession>A0ABR1F101</accession>
<dbReference type="RefSeq" id="XP_064766546.1">
    <property type="nucleotide sequence ID" value="XM_064915312.1"/>
</dbReference>
<sequence length="128" mass="14216">MVSLWAWAFGGVLSKFFHLGLTRRTIFDEAPSVLLLTTGLFAGSFAGAGYVLQDIAGNRMELLQRIFQGGGWFLACIVQSHHSTSKMDARAPLFIYFIVFFGVFIYAISATLIIQCDFIGFRYDIGIS</sequence>
<name>A0ABR1F101_9ASCO</name>
<dbReference type="Proteomes" id="UP001498771">
    <property type="component" value="Unassembled WGS sequence"/>
</dbReference>
<keyword evidence="1" id="KW-0472">Membrane</keyword>
<dbReference type="EMBL" id="JBBJBU010000011">
    <property type="protein sequence ID" value="KAK7203513.1"/>
    <property type="molecule type" value="Genomic_DNA"/>
</dbReference>
<comment type="caution">
    <text evidence="2">The sequence shown here is derived from an EMBL/GenBank/DDBJ whole genome shotgun (WGS) entry which is preliminary data.</text>
</comment>